<comment type="caution">
    <text evidence="2">The sequence shown here is derived from an EMBL/GenBank/DDBJ whole genome shotgun (WGS) entry which is preliminary data.</text>
</comment>
<dbReference type="AlphaFoldDB" id="A0ABD4E0N8"/>
<evidence type="ECO:0000256" key="1">
    <source>
        <dbReference type="SAM" id="MobiDB-lite"/>
    </source>
</evidence>
<evidence type="ECO:0000313" key="3">
    <source>
        <dbReference type="Proteomes" id="UP000057910"/>
    </source>
</evidence>
<dbReference type="EMBL" id="LPAD01000069">
    <property type="protein sequence ID" value="KVN83960.1"/>
    <property type="molecule type" value="Genomic_DNA"/>
</dbReference>
<evidence type="ECO:0000313" key="2">
    <source>
        <dbReference type="EMBL" id="KVN83960.1"/>
    </source>
</evidence>
<feature type="compositionally biased region" description="Basic residues" evidence="1">
    <location>
        <begin position="129"/>
        <end position="140"/>
    </location>
</feature>
<reference evidence="2 3" key="1">
    <citation type="submission" date="2015-11" db="EMBL/GenBank/DDBJ databases">
        <title>Expanding the genomic diversity of Burkholderia species for the development of highly accurate diagnostics.</title>
        <authorList>
            <person name="Sahl J."/>
            <person name="Keim P."/>
            <person name="Wagner D."/>
        </authorList>
    </citation>
    <scope>NUCLEOTIDE SEQUENCE [LARGE SCALE GENOMIC DNA]</scope>
    <source>
        <strain evidence="2 3">MSMB1585WGS</strain>
    </source>
</reference>
<feature type="region of interest" description="Disordered" evidence="1">
    <location>
        <begin position="116"/>
        <end position="140"/>
    </location>
</feature>
<gene>
    <name evidence="2" type="ORF">WJ68_15425</name>
</gene>
<dbReference type="Proteomes" id="UP000057910">
    <property type="component" value="Unassembled WGS sequence"/>
</dbReference>
<proteinExistence type="predicted"/>
<accession>A0ABD4E0N8</accession>
<sequence length="140" mass="16199">MRDRRHVAFRRFRRAGRWAQAGHAQAGRVSSRWLEMVEQESRLRRIVQRRAGRQQRGAAQIVDVEAERRAGQEIVVLERDEIVGSAHRGDADEPREAVVMAVLRQPARNLNRRITRESLPAARPGGRLRVGRSRRGSRRR</sequence>
<protein>
    <submittedName>
        <fullName evidence="2">Uncharacterized protein</fullName>
    </submittedName>
</protein>
<name>A0ABD4E0N8_9BURK</name>
<organism evidence="2 3">
    <name type="scientific">Burkholderia ubonensis</name>
    <dbReference type="NCBI Taxonomy" id="101571"/>
    <lineage>
        <taxon>Bacteria</taxon>
        <taxon>Pseudomonadati</taxon>
        <taxon>Pseudomonadota</taxon>
        <taxon>Betaproteobacteria</taxon>
        <taxon>Burkholderiales</taxon>
        <taxon>Burkholderiaceae</taxon>
        <taxon>Burkholderia</taxon>
        <taxon>Burkholderia cepacia complex</taxon>
    </lineage>
</organism>